<evidence type="ECO:0000259" key="6">
    <source>
        <dbReference type="Pfam" id="PF05843"/>
    </source>
</evidence>
<dbReference type="GO" id="GO:0003729">
    <property type="term" value="F:mRNA binding"/>
    <property type="evidence" value="ECO:0007669"/>
    <property type="project" value="TreeGrafter"/>
</dbReference>
<dbReference type="OMA" id="PKRQYFK"/>
<dbReference type="Gene3D" id="6.10.250.1660">
    <property type="match status" value="1"/>
</dbReference>
<dbReference type="InParanoid" id="I2H234"/>
<proteinExistence type="predicted"/>
<dbReference type="KEGG" id="tbl:TBLA_0C06430"/>
<evidence type="ECO:0000256" key="2">
    <source>
        <dbReference type="ARBA" id="ARBA00023242"/>
    </source>
</evidence>
<protein>
    <recommendedName>
        <fullName evidence="3 4">mRNA 3'-end-processing protein RNA14</fullName>
    </recommendedName>
</protein>
<evidence type="ECO:0000256" key="1">
    <source>
        <dbReference type="ARBA" id="ARBA00022737"/>
    </source>
</evidence>
<dbReference type="Proteomes" id="UP000002866">
    <property type="component" value="Chromosome 3"/>
</dbReference>
<dbReference type="OrthoDB" id="26282at2759"/>
<dbReference type="GO" id="GO:0005829">
    <property type="term" value="C:cytosol"/>
    <property type="evidence" value="ECO:0007669"/>
    <property type="project" value="EnsemblFungi"/>
</dbReference>
<dbReference type="EMBL" id="HE806318">
    <property type="protein sequence ID" value="CCH60436.1"/>
    <property type="molecule type" value="Genomic_DNA"/>
</dbReference>
<comment type="function">
    <text evidence="4">Component of the cleavage factor IA (CFIA) complex, which is involved in the endonucleolytic cleavage during polyadenylation-dependent pre-mRNA 3'-end formation.</text>
</comment>
<dbReference type="eggNOG" id="KOG1914">
    <property type="taxonomic scope" value="Eukaryota"/>
</dbReference>
<dbReference type="InterPro" id="IPR008847">
    <property type="entry name" value="Suf"/>
</dbReference>
<dbReference type="GeneID" id="14495416"/>
<dbReference type="GO" id="GO:0180010">
    <property type="term" value="P:co-transcriptional mRNA 3'-end processing, cleavage and polyadenylation pathway"/>
    <property type="evidence" value="ECO:0007669"/>
    <property type="project" value="UniProtKB-UniRule"/>
</dbReference>
<evidence type="ECO:0000313" key="8">
    <source>
        <dbReference type="Proteomes" id="UP000002866"/>
    </source>
</evidence>
<evidence type="ECO:0000313" key="7">
    <source>
        <dbReference type="EMBL" id="CCH60436.1"/>
    </source>
</evidence>
<accession>I2H234</accession>
<dbReference type="RefSeq" id="XP_004179955.1">
    <property type="nucleotide sequence ID" value="XM_004179907.1"/>
</dbReference>
<keyword evidence="4" id="KW-0963">Cytoplasm</keyword>
<evidence type="ECO:0000256" key="4">
    <source>
        <dbReference type="RuleBase" id="RU369035"/>
    </source>
</evidence>
<dbReference type="HOGENOM" id="CLU_007630_0_1_1"/>
<name>I2H234_HENB6</name>
<feature type="region of interest" description="Disordered" evidence="5">
    <location>
        <begin position="1"/>
        <end position="20"/>
    </location>
</feature>
<keyword evidence="2 4" id="KW-0539">Nucleus</keyword>
<dbReference type="PANTHER" id="PTHR19980:SF0">
    <property type="entry name" value="CLEAVAGE STIMULATION FACTOR SUBUNIT 3"/>
    <property type="match status" value="1"/>
</dbReference>
<feature type="domain" description="Suppressor of forked" evidence="6">
    <location>
        <begin position="35"/>
        <end position="632"/>
    </location>
</feature>
<dbReference type="FunCoup" id="I2H234">
    <property type="interactions" value="1269"/>
</dbReference>
<sequence>MSTSEQVTDKTEGNSTSDDEFSISSLINANNSEEETNYINHVLKHPLDILSYLKLIQYYDNNDSFDKSRSIFKILNKNYPLYSTLWTLQLKSELLRDEFKIVEVILSNCLSGEYPNNDLSLWMTYLDYVRRKNNLITGGQEARSIVIKAFELVLNSCAIFEPISNQFWTDYLNFLIHWKAVNKWENQQRIDMIRKIYKKLLSLPIDNLEKFWNQYTQWEQEINNLTARKFIGEISADYMKARSIFLEWSNVTKGLKRSNPLKISLANKNNIPQFYNSTDENDKDKQDNIEQLQIWLDWLTWEKQNKLELSDDLLKKRITYVYNQAIQFMIFSPQIWYDYVMFKSNSDLSIKSNDISAVNTAGATTTLSNSSGNDIDLDPISAQKILNLSIQANPTSPLLIFKLAESFELNNNIDDLKKAFDNSIEYILKDLKPKIQEAKDNNTYLPLPLDIARTSSTIDPIYKQRYLLTYIYCMYMNTMKRNLGLSAARSVFGKCRKLKSILTHHIYIENAYLEFNNQLDYKTPCKVLELGLKYFQEDGIYINKYLDFLISINRNSQIKTLFEMSIDKINNKDQLDLIFKKMICYESKFGNLDNVYSLQKRFFEKFPNENYIDIFTIRYQLQNENLIKDLELTYLPKDFFPFSNLQSYSQFNNTSNINIFGKKKRSFDSASLNNEQNKKKSHIKKFKSHPNIPDDILDLLAILPKRQYFNNAILDPKKLISFLEDQVVIPEKNSSEVDNHNSTINN</sequence>
<dbReference type="PANTHER" id="PTHR19980">
    <property type="entry name" value="RNA CLEAVAGE STIMULATION FACTOR"/>
    <property type="match status" value="1"/>
</dbReference>
<dbReference type="InterPro" id="IPR003107">
    <property type="entry name" value="HAT"/>
</dbReference>
<dbReference type="SMART" id="SM00386">
    <property type="entry name" value="HAT"/>
    <property type="match status" value="5"/>
</dbReference>
<reference evidence="7 8" key="1">
    <citation type="journal article" date="2011" name="Proc. Natl. Acad. Sci. U.S.A.">
        <title>Evolutionary erosion of yeast sex chromosomes by mating-type switching accidents.</title>
        <authorList>
            <person name="Gordon J.L."/>
            <person name="Armisen D."/>
            <person name="Proux-Wera E."/>
            <person name="Oheigeartaigh S.S."/>
            <person name="Byrne K.P."/>
            <person name="Wolfe K.H."/>
        </authorList>
    </citation>
    <scope>NUCLEOTIDE SEQUENCE [LARGE SCALE GENOMIC DNA]</scope>
    <source>
        <strain evidence="8">ATCC 34711 / CBS 6284 / DSM 70876 / NBRC 10599 / NRRL Y-10934 / UCD 77-7</strain>
    </source>
</reference>
<dbReference type="AlphaFoldDB" id="I2H234"/>
<dbReference type="GO" id="GO:0005739">
    <property type="term" value="C:mitochondrion"/>
    <property type="evidence" value="ECO:0007669"/>
    <property type="project" value="EnsemblFungi"/>
</dbReference>
<dbReference type="Gene3D" id="1.25.40.1040">
    <property type="match status" value="1"/>
</dbReference>
<keyword evidence="1" id="KW-0677">Repeat</keyword>
<dbReference type="STRING" id="1071380.I2H234"/>
<keyword evidence="8" id="KW-1185">Reference proteome</keyword>
<organism evidence="7 8">
    <name type="scientific">Henningerozyma blattae (strain ATCC 34711 / CBS 6284 / DSM 70876 / NBRC 10599 / NRRL Y-10934 / UCD 77-7)</name>
    <name type="common">Yeast</name>
    <name type="synonym">Tetrapisispora blattae</name>
    <dbReference type="NCBI Taxonomy" id="1071380"/>
    <lineage>
        <taxon>Eukaryota</taxon>
        <taxon>Fungi</taxon>
        <taxon>Dikarya</taxon>
        <taxon>Ascomycota</taxon>
        <taxon>Saccharomycotina</taxon>
        <taxon>Saccharomycetes</taxon>
        <taxon>Saccharomycetales</taxon>
        <taxon>Saccharomycetaceae</taxon>
        <taxon>Henningerozyma</taxon>
    </lineage>
</organism>
<evidence type="ECO:0000256" key="5">
    <source>
        <dbReference type="SAM" id="MobiDB-lite"/>
    </source>
</evidence>
<dbReference type="GO" id="GO:0072423">
    <property type="term" value="P:response to DNA damage checkpoint signaling"/>
    <property type="evidence" value="ECO:0007669"/>
    <property type="project" value="EnsemblFungi"/>
</dbReference>
<dbReference type="InterPro" id="IPR011990">
    <property type="entry name" value="TPR-like_helical_dom_sf"/>
</dbReference>
<gene>
    <name evidence="7" type="primary">TBLA0C06430</name>
    <name evidence="7" type="ORF">TBLA_0C06430</name>
</gene>
<keyword evidence="4" id="KW-0507">mRNA processing</keyword>
<dbReference type="GO" id="GO:0005848">
    <property type="term" value="C:mRNA cleavage stimulating factor complex"/>
    <property type="evidence" value="ECO:0007669"/>
    <property type="project" value="EnsemblFungi"/>
</dbReference>
<dbReference type="SUPFAM" id="SSF48452">
    <property type="entry name" value="TPR-like"/>
    <property type="match status" value="1"/>
</dbReference>
<comment type="subcellular location">
    <subcellularLocation>
        <location evidence="4">Nucleus</location>
    </subcellularLocation>
    <subcellularLocation>
        <location evidence="4">Cytoplasm</location>
    </subcellularLocation>
    <text evidence="4">Nucleus and/or cytoplasm.</text>
</comment>
<dbReference type="InterPro" id="IPR045243">
    <property type="entry name" value="Rna14-like"/>
</dbReference>
<dbReference type="Pfam" id="PF05843">
    <property type="entry name" value="Suf"/>
    <property type="match status" value="1"/>
</dbReference>
<evidence type="ECO:0000256" key="3">
    <source>
        <dbReference type="ARBA" id="ARBA00026188"/>
    </source>
</evidence>